<dbReference type="GO" id="GO:0016787">
    <property type="term" value="F:hydrolase activity"/>
    <property type="evidence" value="ECO:0007669"/>
    <property type="project" value="UniProtKB-KW"/>
</dbReference>
<organism evidence="3 4">
    <name type="scientific">Olivibacter oleidegradans</name>
    <dbReference type="NCBI Taxonomy" id="760123"/>
    <lineage>
        <taxon>Bacteria</taxon>
        <taxon>Pseudomonadati</taxon>
        <taxon>Bacteroidota</taxon>
        <taxon>Sphingobacteriia</taxon>
        <taxon>Sphingobacteriales</taxon>
        <taxon>Sphingobacteriaceae</taxon>
        <taxon>Olivibacter</taxon>
    </lineage>
</organism>
<protein>
    <submittedName>
        <fullName evidence="3">Glycosyl hydrolase family 65 protein</fullName>
    </submittedName>
</protein>
<evidence type="ECO:0000259" key="1">
    <source>
        <dbReference type="Pfam" id="PF03633"/>
    </source>
</evidence>
<dbReference type="Pfam" id="PF22422">
    <property type="entry name" value="MGH1-like_GH"/>
    <property type="match status" value="1"/>
</dbReference>
<feature type="domain" description="Mannosylglycerate hydrolase MGH1-like glycoside hydrolase" evidence="2">
    <location>
        <begin position="118"/>
        <end position="434"/>
    </location>
</feature>
<keyword evidence="3" id="KW-0378">Hydrolase</keyword>
<evidence type="ECO:0000313" key="4">
    <source>
        <dbReference type="Proteomes" id="UP001589774"/>
    </source>
</evidence>
<name>A0ABV6HHQ0_9SPHI</name>
<dbReference type="InterPro" id="IPR054491">
    <property type="entry name" value="MGH1-like_GH"/>
</dbReference>
<evidence type="ECO:0000259" key="2">
    <source>
        <dbReference type="Pfam" id="PF22422"/>
    </source>
</evidence>
<evidence type="ECO:0000313" key="3">
    <source>
        <dbReference type="EMBL" id="MFC0318422.1"/>
    </source>
</evidence>
<feature type="domain" description="Glycoside hydrolase family 65 C-terminal" evidence="1">
    <location>
        <begin position="453"/>
        <end position="506"/>
    </location>
</feature>
<dbReference type="RefSeq" id="WP_130856423.1">
    <property type="nucleotide sequence ID" value="NZ_JBHLWO010000001.1"/>
</dbReference>
<accession>A0ABV6HHQ0</accession>
<dbReference type="Gene3D" id="1.50.10.10">
    <property type="match status" value="1"/>
</dbReference>
<gene>
    <name evidence="3" type="ORF">ACFFI0_08880</name>
</gene>
<dbReference type="InterPro" id="IPR005194">
    <property type="entry name" value="Glyco_hydro_65_C"/>
</dbReference>
<dbReference type="EMBL" id="JBHLWO010000001">
    <property type="protein sequence ID" value="MFC0318422.1"/>
    <property type="molecule type" value="Genomic_DNA"/>
</dbReference>
<proteinExistence type="predicted"/>
<reference evidence="3 4" key="1">
    <citation type="submission" date="2024-09" db="EMBL/GenBank/DDBJ databases">
        <authorList>
            <person name="Sun Q."/>
            <person name="Mori K."/>
        </authorList>
    </citation>
    <scope>NUCLEOTIDE SEQUENCE [LARGE SCALE GENOMIC DNA]</scope>
    <source>
        <strain evidence="3 4">CCM 7765</strain>
    </source>
</reference>
<dbReference type="Proteomes" id="UP001589774">
    <property type="component" value="Unassembled WGS sequence"/>
</dbReference>
<dbReference type="InterPro" id="IPR012341">
    <property type="entry name" value="6hp_glycosidase-like_sf"/>
</dbReference>
<comment type="caution">
    <text evidence="3">The sequence shown here is derived from an EMBL/GenBank/DDBJ whole genome shotgun (WGS) entry which is preliminary data.</text>
</comment>
<sequence>MMILKRRDRYTLLLLLFCVGLGFSSFGQAKPFVLTTEALKRDVAYFNSIDSEAVVNFVSNSQSFEWLAKNIPLFECPDSAIQQIYNYRWWSFRKHLKETPHGFIFTEFIEPVKHEGKYGAISCALGHHIYEGRWLRNQEYIRQYIDFWLIKEPTFKPSKFHSFSSWLSDAVYNLYLVQQNKEQLVKWLPLLDKDYERWERERQLPSGLFWQYDVKDGMEESVSGGRRVQNRRPSINSYMFGNAQALSKMGKLFQIDSLVDKYNRKASILEKLVVDSLWGSEGDFFRTRYPDGQLAAREAIGFIPWYFNLPPDQVEFAKAWLQLTDTAGFQAPWGLTTAERREPTFRTRGTGHSCEWDGAIWPFATTQTLKGLANLLTNYRNRDGIDRKLFYEKLHQYARSHQKNGKPYIGEYQDEKTGYWLKGDNPRSTFYNHSGFCDLVINDLIGLKPGSTNRLSIKPLVPDTWDWFCLDNLVYHGRTLTVLWDKTGKKYGKGKGLILFVDGKRVASGKSLGELTAKIN</sequence>
<dbReference type="SUPFAM" id="SSF48208">
    <property type="entry name" value="Six-hairpin glycosidases"/>
    <property type="match status" value="1"/>
</dbReference>
<dbReference type="Pfam" id="PF03633">
    <property type="entry name" value="Glyco_hydro_65C"/>
    <property type="match status" value="1"/>
</dbReference>
<keyword evidence="4" id="KW-1185">Reference proteome</keyword>
<dbReference type="InterPro" id="IPR008928">
    <property type="entry name" value="6-hairpin_glycosidase_sf"/>
</dbReference>